<feature type="compositionally biased region" description="Polar residues" evidence="3">
    <location>
        <begin position="1136"/>
        <end position="1152"/>
    </location>
</feature>
<accession>A0A4S9AVM6</accession>
<dbReference type="Proteomes" id="UP000304928">
    <property type="component" value="Unassembled WGS sequence"/>
</dbReference>
<feature type="region of interest" description="Disordered" evidence="3">
    <location>
        <begin position="496"/>
        <end position="537"/>
    </location>
</feature>
<evidence type="ECO:0000313" key="7">
    <source>
        <dbReference type="Proteomes" id="UP000304928"/>
    </source>
</evidence>
<dbReference type="InterPro" id="IPR003594">
    <property type="entry name" value="HATPase_dom"/>
</dbReference>
<feature type="domain" description="Histidine kinase" evidence="4">
    <location>
        <begin position="705"/>
        <end position="966"/>
    </location>
</feature>
<keyword evidence="1 2" id="KW-0597">Phosphoprotein</keyword>
<evidence type="ECO:0000259" key="4">
    <source>
        <dbReference type="PROSITE" id="PS50109"/>
    </source>
</evidence>
<evidence type="ECO:0000313" key="6">
    <source>
        <dbReference type="EMBL" id="THW84119.1"/>
    </source>
</evidence>
<evidence type="ECO:0000256" key="1">
    <source>
        <dbReference type="ARBA" id="ARBA00022553"/>
    </source>
</evidence>
<dbReference type="SUPFAM" id="SSF52172">
    <property type="entry name" value="CheY-like"/>
    <property type="match status" value="1"/>
</dbReference>
<gene>
    <name evidence="6" type="ORF">D6D15_09095</name>
</gene>
<dbReference type="Pfam" id="PF00512">
    <property type="entry name" value="HisKA"/>
    <property type="match status" value="1"/>
</dbReference>
<dbReference type="PRINTS" id="PR00344">
    <property type="entry name" value="BCTRLSENSOR"/>
</dbReference>
<feature type="region of interest" description="Disordered" evidence="3">
    <location>
        <begin position="586"/>
        <end position="624"/>
    </location>
</feature>
<comment type="caution">
    <text evidence="6">The sequence shown here is derived from an EMBL/GenBank/DDBJ whole genome shotgun (WGS) entry which is preliminary data.</text>
</comment>
<sequence length="1332" mass="146828">MASLSTDADPLQALDGGVGAHVRRPLNRSADLNRWLIIIVSRAPSRHMADLPDHLAMPPAPPALRHLSSGSRTHSRLFTRRTEPTREREVFRYLRPWIDSFQDTVIPHVDLATLNERSPAGCNDTALAAFAQLGALRLNAQRCFISLLSSSTEYVLAESTRTLSLQYDGSHAKHDGLVLGTAAFSREDAITHLASNDWRRASSAREPPPSNAHYYTEGQSAHWLIVSDMSTQSRFLDLPLVQGINDDPLRFMCAVPIRSKLGSLVGSYCIIDTKPRYGVSVDDMTFLEDMASTITNHLEAIVSTARQERAEKLIQGIGLFNTGKDTLRHWWIANDDEKNNRARGSVDDTGPNRSAQSERVNHDLGPEVSVETHERHTVRSSRPANASPDTTQDAASKDLPKSTSVKDFGAADRGPPAYDNSSKQEYISKASHEDQPPGMSPNTESRDLQTFPEEYENKMFNLQSEVKQAYSRASNLIRESLGAEGVLFLDASMSHVSEPRPKATSGEVEGSAFASVSTNNTSDTTDTDSPEFSKSPSCSVMGFSTRAKSSLKGFVPSKNHLGLSRSFQKRLMRRYPNGTVFNFSESGSVYPSSGEEGSSGGDASATGSSETVRKGKTTRSRSAKDGEALSGIFNGASSIVFLPLWNVSAQRFRATALVWVATPLRHFDMSEDVTYLRAFSNSIMAEVARLETIAADNAKTTFISSVSHELRSPLHGVLGGVEFLEGTNLDTFQRDMTGAVKMAGMTLLDTVDNILEFVKLDHSSQSQGRRQRIALDQDSCSTGNNEVLMDLGKVTEDVVESVVIGRRFEVMASNIQRSFESGTEEENLPEPVSVFLTMPSRDHWWIKSSPGSWTRILTNLLGNALKYTKTGSVQITIDIEDAIQTTAEAEYRPVVLTVQDSGIGMTSDFIKSGLFAPFQQEDTNSKGTGLGMSIVKSIVANIDGKIRVSSEVNKGTRIRFSHVAKFLTEPPSSDGTDDYVALALGAIHQDQLCLLTSRDEADEHAFRSREAVLRILHRSLGLEPFKVHFKESESLGNFNMTIDRDLFHEAEHDRKALKALCQKVIHPQRLIVLGSSIYEDTSHRAKQATETSTIYINQPIGPRKIARAIVQSMQYSRTPLDMSNRGPNPLYGVYSRQGSVSSPSEGSRTRASTLALHPPQPSSESYFPTTEGSPQRKQPQKQKQKQSETKMSKPEKVGSPEESSAKETTKQLLLVEDNEINMRLLVALVRKLKLSYQCAENGLVAVERYTADPSSFHLILMDMSMPVMDGFRATELIRQHEKKNSNLEHCMIAAITGVTSEQARKDAFSSGVDKFMAKPISMKQIRALIEDI</sequence>
<dbReference type="PROSITE" id="PS50110">
    <property type="entry name" value="RESPONSE_REGULATORY"/>
    <property type="match status" value="1"/>
</dbReference>
<feature type="compositionally biased region" description="Polar residues" evidence="3">
    <location>
        <begin position="1162"/>
        <end position="1173"/>
    </location>
</feature>
<dbReference type="InterPro" id="IPR001789">
    <property type="entry name" value="Sig_transdc_resp-reg_receiver"/>
</dbReference>
<dbReference type="InterPro" id="IPR036890">
    <property type="entry name" value="HATPase_C_sf"/>
</dbReference>
<evidence type="ECO:0000256" key="2">
    <source>
        <dbReference type="PROSITE-ProRule" id="PRU00169"/>
    </source>
</evidence>
<dbReference type="Pfam" id="PF00072">
    <property type="entry name" value="Response_reg"/>
    <property type="match status" value="1"/>
</dbReference>
<dbReference type="Pfam" id="PF02518">
    <property type="entry name" value="HATPase_c"/>
    <property type="match status" value="1"/>
</dbReference>
<dbReference type="InterPro" id="IPR005467">
    <property type="entry name" value="His_kinase_dom"/>
</dbReference>
<evidence type="ECO:0000256" key="3">
    <source>
        <dbReference type="SAM" id="MobiDB-lite"/>
    </source>
</evidence>
<feature type="region of interest" description="Disordered" evidence="3">
    <location>
        <begin position="1118"/>
        <end position="1209"/>
    </location>
</feature>
<dbReference type="CDD" id="cd17546">
    <property type="entry name" value="REC_hyHK_CKI1_RcsC-like"/>
    <property type="match status" value="1"/>
</dbReference>
<feature type="compositionally biased region" description="Low complexity" evidence="3">
    <location>
        <begin position="586"/>
        <end position="610"/>
    </location>
</feature>
<protein>
    <submittedName>
        <fullName evidence="6">Uncharacterized protein</fullName>
    </submittedName>
</protein>
<dbReference type="PROSITE" id="PS50109">
    <property type="entry name" value="HIS_KIN"/>
    <property type="match status" value="1"/>
</dbReference>
<dbReference type="GO" id="GO:0000155">
    <property type="term" value="F:phosphorelay sensor kinase activity"/>
    <property type="evidence" value="ECO:0007669"/>
    <property type="project" value="InterPro"/>
</dbReference>
<feature type="modified residue" description="4-aspartylphosphate" evidence="2">
    <location>
        <position position="1262"/>
    </location>
</feature>
<dbReference type="SUPFAM" id="SSF47384">
    <property type="entry name" value="Homodimeric domain of signal transducing histidine kinase"/>
    <property type="match status" value="1"/>
</dbReference>
<feature type="domain" description="Response regulatory" evidence="5">
    <location>
        <begin position="1211"/>
        <end position="1332"/>
    </location>
</feature>
<dbReference type="SMART" id="SM00388">
    <property type="entry name" value="HisKA"/>
    <property type="match status" value="1"/>
</dbReference>
<feature type="compositionally biased region" description="Basic and acidic residues" evidence="3">
    <location>
        <begin position="1185"/>
        <end position="1209"/>
    </location>
</feature>
<dbReference type="PANTHER" id="PTHR43719:SF11">
    <property type="entry name" value="HISTIDINE KINASE_RESPONSE REGULATOR, PUTATIVE-RELATED"/>
    <property type="match status" value="1"/>
</dbReference>
<dbReference type="PANTHER" id="PTHR43719">
    <property type="entry name" value="TWO-COMPONENT HISTIDINE KINASE"/>
    <property type="match status" value="1"/>
</dbReference>
<feature type="compositionally biased region" description="Basic and acidic residues" evidence="3">
    <location>
        <begin position="359"/>
        <end position="377"/>
    </location>
</feature>
<dbReference type="SMART" id="SM00448">
    <property type="entry name" value="REC"/>
    <property type="match status" value="1"/>
</dbReference>
<dbReference type="Gene3D" id="3.40.50.2300">
    <property type="match status" value="1"/>
</dbReference>
<name>A0A4S9AVM6_AURPU</name>
<dbReference type="CDD" id="cd00082">
    <property type="entry name" value="HisKA"/>
    <property type="match status" value="1"/>
</dbReference>
<dbReference type="SUPFAM" id="SSF55874">
    <property type="entry name" value="ATPase domain of HSP90 chaperone/DNA topoisomerase II/histidine kinase"/>
    <property type="match status" value="1"/>
</dbReference>
<feature type="region of interest" description="Disordered" evidence="3">
    <location>
        <begin position="60"/>
        <end position="81"/>
    </location>
</feature>
<dbReference type="InterPro" id="IPR036097">
    <property type="entry name" value="HisK_dim/P_sf"/>
</dbReference>
<evidence type="ECO:0000259" key="5">
    <source>
        <dbReference type="PROSITE" id="PS50110"/>
    </source>
</evidence>
<organism evidence="6 7">
    <name type="scientific">Aureobasidium pullulans</name>
    <name type="common">Black yeast</name>
    <name type="synonym">Pullularia pullulans</name>
    <dbReference type="NCBI Taxonomy" id="5580"/>
    <lineage>
        <taxon>Eukaryota</taxon>
        <taxon>Fungi</taxon>
        <taxon>Dikarya</taxon>
        <taxon>Ascomycota</taxon>
        <taxon>Pezizomycotina</taxon>
        <taxon>Dothideomycetes</taxon>
        <taxon>Dothideomycetidae</taxon>
        <taxon>Dothideales</taxon>
        <taxon>Saccotheciaceae</taxon>
        <taxon>Aureobasidium</taxon>
    </lineage>
</organism>
<dbReference type="InterPro" id="IPR003661">
    <property type="entry name" value="HisK_dim/P_dom"/>
</dbReference>
<dbReference type="EMBL" id="QZAR01000240">
    <property type="protein sequence ID" value="THW84119.1"/>
    <property type="molecule type" value="Genomic_DNA"/>
</dbReference>
<feature type="region of interest" description="Disordered" evidence="3">
    <location>
        <begin position="339"/>
        <end position="446"/>
    </location>
</feature>
<dbReference type="InterPro" id="IPR011006">
    <property type="entry name" value="CheY-like_superfamily"/>
</dbReference>
<reference evidence="6 7" key="1">
    <citation type="submission" date="2018-10" db="EMBL/GenBank/DDBJ databases">
        <title>Fifty Aureobasidium pullulans genomes reveal a recombining polyextremotolerant generalist.</title>
        <authorList>
            <person name="Gostincar C."/>
            <person name="Turk M."/>
            <person name="Zajc J."/>
            <person name="Gunde-Cimerman N."/>
        </authorList>
    </citation>
    <scope>NUCLEOTIDE SEQUENCE [LARGE SCALE GENOMIC DNA]</scope>
    <source>
        <strain evidence="6 7">EXF-10507</strain>
    </source>
</reference>
<dbReference type="InterPro" id="IPR004358">
    <property type="entry name" value="Sig_transdc_His_kin-like_C"/>
</dbReference>
<feature type="compositionally biased region" description="Polar residues" evidence="3">
    <location>
        <begin position="380"/>
        <end position="394"/>
    </location>
</feature>
<proteinExistence type="predicted"/>
<dbReference type="Gene3D" id="1.10.287.130">
    <property type="match status" value="1"/>
</dbReference>
<dbReference type="Gene3D" id="3.30.565.10">
    <property type="entry name" value="Histidine kinase-like ATPase, C-terminal domain"/>
    <property type="match status" value="1"/>
</dbReference>
<dbReference type="InterPro" id="IPR050956">
    <property type="entry name" value="2C_system_His_kinase"/>
</dbReference>
<dbReference type="SUPFAM" id="SSF55781">
    <property type="entry name" value="GAF domain-like"/>
    <property type="match status" value="1"/>
</dbReference>
<dbReference type="SMART" id="SM00387">
    <property type="entry name" value="HATPase_c"/>
    <property type="match status" value="1"/>
</dbReference>